<dbReference type="GO" id="GO:0000398">
    <property type="term" value="P:mRNA splicing, via spliceosome"/>
    <property type="evidence" value="ECO:0007669"/>
    <property type="project" value="InterPro"/>
</dbReference>
<dbReference type="AlphaFoldDB" id="A0AAN9S6X4"/>
<sequence>MVTWNGIVSSMTKFGNTVKNQGNGDHSIRDIHQLCSCLCVSPRLSIFPSQSSILPLQIGSPAVALTSVPETSLALLHFLSSTDRPSSTAGKAEESFTNAERVVRKAEENSSASWNNVANISKFSKTAYVNSSPTGIGATGLATLPNLEAVKRTQELAARLGFRPDPHFAALINAFLGREIDELGNVVNVTKPSNLSKLKVNINKQKKDAFEILKPVLDVDPESNPHFDARVGINKTKLLPPQEYEFLVCGGRKMVKGC</sequence>
<organism evidence="1 2">
    <name type="scientific">Psophocarpus tetragonolobus</name>
    <name type="common">Winged bean</name>
    <name type="synonym">Dolichos tetragonolobus</name>
    <dbReference type="NCBI Taxonomy" id="3891"/>
    <lineage>
        <taxon>Eukaryota</taxon>
        <taxon>Viridiplantae</taxon>
        <taxon>Streptophyta</taxon>
        <taxon>Embryophyta</taxon>
        <taxon>Tracheophyta</taxon>
        <taxon>Spermatophyta</taxon>
        <taxon>Magnoliopsida</taxon>
        <taxon>eudicotyledons</taxon>
        <taxon>Gunneridae</taxon>
        <taxon>Pentapetalae</taxon>
        <taxon>rosids</taxon>
        <taxon>fabids</taxon>
        <taxon>Fabales</taxon>
        <taxon>Fabaceae</taxon>
        <taxon>Papilionoideae</taxon>
        <taxon>50 kb inversion clade</taxon>
        <taxon>NPAAA clade</taxon>
        <taxon>indigoferoid/millettioid clade</taxon>
        <taxon>Phaseoleae</taxon>
        <taxon>Psophocarpus</taxon>
    </lineage>
</organism>
<dbReference type="Proteomes" id="UP001386955">
    <property type="component" value="Unassembled WGS sequence"/>
</dbReference>
<dbReference type="InterPro" id="IPR027104">
    <property type="entry name" value="Prp3"/>
</dbReference>
<name>A0AAN9S6X4_PSOTE</name>
<protein>
    <submittedName>
        <fullName evidence="1">Uncharacterized protein</fullName>
    </submittedName>
</protein>
<comment type="caution">
    <text evidence="1">The sequence shown here is derived from an EMBL/GenBank/DDBJ whole genome shotgun (WGS) entry which is preliminary data.</text>
</comment>
<evidence type="ECO:0000313" key="1">
    <source>
        <dbReference type="EMBL" id="KAK7390733.1"/>
    </source>
</evidence>
<reference evidence="1 2" key="1">
    <citation type="submission" date="2024-01" db="EMBL/GenBank/DDBJ databases">
        <title>The genomes of 5 underutilized Papilionoideae crops provide insights into root nodulation and disease resistanc.</title>
        <authorList>
            <person name="Jiang F."/>
        </authorList>
    </citation>
    <scope>NUCLEOTIDE SEQUENCE [LARGE SCALE GENOMIC DNA]</scope>
    <source>
        <strain evidence="1">DUOXIRENSHENG_FW03</strain>
        <tissue evidence="1">Leaves</tissue>
    </source>
</reference>
<evidence type="ECO:0000313" key="2">
    <source>
        <dbReference type="Proteomes" id="UP001386955"/>
    </source>
</evidence>
<keyword evidence="2" id="KW-1185">Reference proteome</keyword>
<dbReference type="EMBL" id="JAYMYS010000005">
    <property type="protein sequence ID" value="KAK7390733.1"/>
    <property type="molecule type" value="Genomic_DNA"/>
</dbReference>
<dbReference type="GO" id="GO:0046540">
    <property type="term" value="C:U4/U6 x U5 tri-snRNP complex"/>
    <property type="evidence" value="ECO:0007669"/>
    <property type="project" value="InterPro"/>
</dbReference>
<dbReference type="PANTHER" id="PTHR14212">
    <property type="entry name" value="U4/U6-ASSOCIATED RNA SPLICING FACTOR-RELATED"/>
    <property type="match status" value="1"/>
</dbReference>
<accession>A0AAN9S6X4</accession>
<gene>
    <name evidence="1" type="ORF">VNO78_18777</name>
</gene>
<dbReference type="PANTHER" id="PTHR14212:SF0">
    <property type="entry name" value="U4_U6 SMALL NUCLEAR RIBONUCLEOPROTEIN PRP3"/>
    <property type="match status" value="1"/>
</dbReference>
<proteinExistence type="predicted"/>